<sequence length="39" mass="4296">MNKFTSEKMNAVINLLGVSECIQHIVNPLGVTQEVVLII</sequence>
<reference evidence="1 2" key="1">
    <citation type="submission" date="2008-10" db="EMBL/GenBank/DDBJ databases">
        <title>Genome sequence of Bacillus cereus G9842.</title>
        <authorList>
            <person name="Dodson R.J."/>
            <person name="Durkin A.S."/>
            <person name="Rosovitz M.J."/>
            <person name="Rasko D.A."/>
            <person name="Hoffmaster A."/>
            <person name="Ravel J."/>
            <person name="Sutton G."/>
        </authorList>
    </citation>
    <scope>NUCLEOTIDE SEQUENCE [LARGE SCALE GENOMIC DNA]</scope>
    <source>
        <strain evidence="1 2">G9842</strain>
    </source>
</reference>
<name>B7IJA6_BACC2</name>
<evidence type="ECO:0000313" key="2">
    <source>
        <dbReference type="Proteomes" id="UP000006744"/>
    </source>
</evidence>
<accession>B7IJA6</accession>
<protein>
    <submittedName>
        <fullName evidence="1">Uncharacterized protein</fullName>
    </submittedName>
</protein>
<dbReference type="KEGG" id="bcg:BCG9842_B4333"/>
<dbReference type="AlphaFoldDB" id="B7IJA6"/>
<dbReference type="HOGENOM" id="CLU_3304168_0_0_9"/>
<dbReference type="EMBL" id="CP001186">
    <property type="protein sequence ID" value="ACK94284.1"/>
    <property type="molecule type" value="Genomic_DNA"/>
</dbReference>
<proteinExistence type="predicted"/>
<dbReference type="Proteomes" id="UP000006744">
    <property type="component" value="Chromosome"/>
</dbReference>
<organism evidence="1 2">
    <name type="scientific">Bacillus cereus (strain G9842)</name>
    <dbReference type="NCBI Taxonomy" id="405531"/>
    <lineage>
        <taxon>Bacteria</taxon>
        <taxon>Bacillati</taxon>
        <taxon>Bacillota</taxon>
        <taxon>Bacilli</taxon>
        <taxon>Bacillales</taxon>
        <taxon>Bacillaceae</taxon>
        <taxon>Bacillus</taxon>
        <taxon>Bacillus cereus group</taxon>
    </lineage>
</organism>
<gene>
    <name evidence="1" type="ordered locus">BCG9842_B4333</name>
</gene>
<evidence type="ECO:0000313" key="1">
    <source>
        <dbReference type="EMBL" id="ACK94284.1"/>
    </source>
</evidence>